<keyword evidence="2" id="KW-1185">Reference proteome</keyword>
<accession>A0A5N8VTE6</accession>
<dbReference type="OrthoDB" id="4336303at2"/>
<protein>
    <submittedName>
        <fullName evidence="1">Uncharacterized protein</fullName>
    </submittedName>
</protein>
<dbReference type="Gene3D" id="2.120.10.70">
    <property type="entry name" value="Fucose-specific lectin"/>
    <property type="match status" value="2"/>
</dbReference>
<proteinExistence type="predicted"/>
<sequence length="498" mass="54850">MPSAGQVKAAAGTSPTSWYTANDDVQHIAYVGTDQAIHEAFFRFAPGGFRWEHNIPSTGQINAASRTSPTSWYTANDDVQHIAYVGTDQQIHEAFFRFAPGGFRWEHNIPSAGHVKVAAGTSPTSWVTPADNVQHIAYVGADQQIHEAFFRFTPGGFRWEHNIPSAGHVKVAAGTSPTSWYTANDDVQHIAYVGTDQQIHEAFFRFAPGGFRWEHNIPSAGQEKAAAGTSPTSWVTRSDNVQHIAYIGLDQQIHEAFFQFAPGGFRWEHNIPSAEHVKVAAGTSPTSWVTRSDNVQHIAYVGTDHQIQEAFFRLPGEDLSLDYFTFAGDISAANREKLIDRHKFALSRVSGCNNLSPEERRRLRQTYNRPIYHTTLNNPNANGSARVGGSQLNVNFGVLFPQGDEEISQTLIHEMMHCAGFTHPTRRDPPPGSSCAEPNPVVFDCPNDNGMYYGTPPLRAEFCIAGDQSDVISRLESKAGEESCVIDEDGVATIHTTI</sequence>
<reference evidence="1 2" key="1">
    <citation type="submission" date="2019-07" db="EMBL/GenBank/DDBJ databases">
        <title>New species of Amycolatopsis and Streptomyces.</title>
        <authorList>
            <person name="Duangmal K."/>
            <person name="Teo W.F.A."/>
            <person name="Lipun K."/>
        </authorList>
    </citation>
    <scope>NUCLEOTIDE SEQUENCE [LARGE SCALE GENOMIC DNA]</scope>
    <source>
        <strain evidence="1 2">TISTR 2346</strain>
    </source>
</reference>
<evidence type="ECO:0000313" key="2">
    <source>
        <dbReference type="Proteomes" id="UP000326979"/>
    </source>
</evidence>
<gene>
    <name evidence="1" type="ORF">FNH04_00595</name>
</gene>
<organism evidence="1 2">
    <name type="scientific">Streptomyces phyllanthi</name>
    <dbReference type="NCBI Taxonomy" id="1803180"/>
    <lineage>
        <taxon>Bacteria</taxon>
        <taxon>Bacillati</taxon>
        <taxon>Actinomycetota</taxon>
        <taxon>Actinomycetes</taxon>
        <taxon>Kitasatosporales</taxon>
        <taxon>Streptomycetaceae</taxon>
        <taxon>Streptomyces</taxon>
    </lineage>
</organism>
<comment type="caution">
    <text evidence="1">The sequence shown here is derived from an EMBL/GenBank/DDBJ whole genome shotgun (WGS) entry which is preliminary data.</text>
</comment>
<dbReference type="EMBL" id="VJZE01000002">
    <property type="protein sequence ID" value="MPY38513.1"/>
    <property type="molecule type" value="Genomic_DNA"/>
</dbReference>
<dbReference type="SUPFAM" id="SSF89372">
    <property type="entry name" value="Fucose-specific lectin"/>
    <property type="match status" value="1"/>
</dbReference>
<dbReference type="Proteomes" id="UP000326979">
    <property type="component" value="Unassembled WGS sequence"/>
</dbReference>
<evidence type="ECO:0000313" key="1">
    <source>
        <dbReference type="EMBL" id="MPY38513.1"/>
    </source>
</evidence>
<name>A0A5N8VTE6_9ACTN</name>
<dbReference type="AlphaFoldDB" id="A0A5N8VTE6"/>